<feature type="compositionally biased region" description="Low complexity" evidence="2">
    <location>
        <begin position="43"/>
        <end position="71"/>
    </location>
</feature>
<evidence type="ECO:0000256" key="1">
    <source>
        <dbReference type="SAM" id="Coils"/>
    </source>
</evidence>
<accession>N0E0N1</accession>
<feature type="coiled-coil region" evidence="1">
    <location>
        <begin position="395"/>
        <end position="452"/>
    </location>
</feature>
<dbReference type="Pfam" id="PF03993">
    <property type="entry name" value="DUF349"/>
    <property type="match status" value="3"/>
</dbReference>
<sequence>MSEQTPTPDPTETSESAGTTETVEPTAAPAPSPASIPTPAAIPSPSAIAARMASRPPAQPAAAPTPASESARFGRVEPDGTVFVTIEGEEREVGSYPGAEPEDALQYFARKFDELSGTADLIAARAEKPEVPAKELSDALKALKEHLEEGKVVGDVAALRSRVGALDAVVAERREHESAQRAAARAEAITTREALVAEAEQIAAQPEGSTQWKRSSERMRELLDAWKTHQRQGARIDKPTENALWQRFSHARNSFDKARKGHFATLEQSRGEAKATKERLVGEAERLSSSKDWASTARAFKDLMGQWRTAGRAARGDDDALWERFKSAQDSFFAAKDQVAAAEDEEFRGNLGVKEGLIAEAESLLPITDLEAAKAALRTIQDKWDRAGKVPRADIDRTEKALRRVESAVREAEDKKWKASNPEVAARANSMVTQLESSIASLTDDVAKARAKGNEKKVAELTAKIEAQQQWLDQAKAGLDEFGR</sequence>
<comment type="caution">
    <text evidence="3">The sequence shown here is derived from an EMBL/GenBank/DDBJ whole genome shotgun (WGS) entry which is preliminary data.</text>
</comment>
<evidence type="ECO:0008006" key="5">
    <source>
        <dbReference type="Google" id="ProtNLM"/>
    </source>
</evidence>
<evidence type="ECO:0000256" key="2">
    <source>
        <dbReference type="SAM" id="MobiDB-lite"/>
    </source>
</evidence>
<dbReference type="InterPro" id="IPR007139">
    <property type="entry name" value="DUF349"/>
</dbReference>
<dbReference type="HOGENOM" id="CLU_024630_2_0_11"/>
<evidence type="ECO:0000313" key="3">
    <source>
        <dbReference type="EMBL" id="CCH70533.1"/>
    </source>
</evidence>
<keyword evidence="1" id="KW-0175">Coiled coil</keyword>
<protein>
    <recommendedName>
        <fullName evidence="5">ATPase involved in DNA repair</fullName>
    </recommendedName>
</protein>
<gene>
    <name evidence="3" type="ORF">BN10_590050</name>
</gene>
<dbReference type="AlphaFoldDB" id="N0E0N1"/>
<dbReference type="STRING" id="1193181.BN10_590050"/>
<dbReference type="eggNOG" id="COG3266">
    <property type="taxonomic scope" value="Bacteria"/>
</dbReference>
<proteinExistence type="predicted"/>
<feature type="compositionally biased region" description="Pro residues" evidence="2">
    <location>
        <begin position="28"/>
        <end position="42"/>
    </location>
</feature>
<name>N0E0N1_9MICO</name>
<feature type="region of interest" description="Disordered" evidence="2">
    <location>
        <begin position="1"/>
        <end position="81"/>
    </location>
</feature>
<evidence type="ECO:0000313" key="4">
    <source>
        <dbReference type="Proteomes" id="UP000013167"/>
    </source>
</evidence>
<keyword evidence="4" id="KW-1185">Reference proteome</keyword>
<dbReference type="Proteomes" id="UP000013167">
    <property type="component" value="Unassembled WGS sequence"/>
</dbReference>
<organism evidence="3 4">
    <name type="scientific">Phycicoccus elongatus Lp2</name>
    <dbReference type="NCBI Taxonomy" id="1193181"/>
    <lineage>
        <taxon>Bacteria</taxon>
        <taxon>Bacillati</taxon>
        <taxon>Actinomycetota</taxon>
        <taxon>Actinomycetes</taxon>
        <taxon>Micrococcales</taxon>
        <taxon>Intrasporangiaceae</taxon>
        <taxon>Phycicoccus</taxon>
    </lineage>
</organism>
<feature type="compositionally biased region" description="Low complexity" evidence="2">
    <location>
        <begin position="1"/>
        <end position="27"/>
    </location>
</feature>
<reference evidence="3 4" key="1">
    <citation type="journal article" date="2013" name="ISME J.">
        <title>A metabolic model for members of the genus Tetrasphaera involved in enhanced biological phosphorus removal.</title>
        <authorList>
            <person name="Kristiansen R."/>
            <person name="Nguyen H.T.T."/>
            <person name="Saunders A.M."/>
            <person name="Nielsen J.L."/>
            <person name="Wimmer R."/>
            <person name="Le V.Q."/>
            <person name="McIlroy S.J."/>
            <person name="Petrovski S."/>
            <person name="Seviour R.J."/>
            <person name="Calteau A."/>
            <person name="Nielsen K.L."/>
            <person name="Nielsen P.H."/>
        </authorList>
    </citation>
    <scope>NUCLEOTIDE SEQUENCE [LARGE SCALE GENOMIC DNA]</scope>
    <source>
        <strain evidence="3 4">Lp2</strain>
    </source>
</reference>
<dbReference type="EMBL" id="CAIZ01000129">
    <property type="protein sequence ID" value="CCH70533.1"/>
    <property type="molecule type" value="Genomic_DNA"/>
</dbReference>